<organism evidence="1">
    <name type="scientific">Streptomyces sp. NBC_00049</name>
    <dbReference type="NCBI Taxonomy" id="2903617"/>
    <lineage>
        <taxon>Bacteria</taxon>
        <taxon>Bacillati</taxon>
        <taxon>Actinomycetota</taxon>
        <taxon>Actinomycetes</taxon>
        <taxon>Kitasatosporales</taxon>
        <taxon>Streptomycetaceae</taxon>
        <taxon>Streptomyces</taxon>
    </lineage>
</organism>
<sequence>MFYASTAYKKTAGSTVSVRLEMITKDGRFGSRDAYKSVSAGQTVITQWQTVITQWGQRLGGLPGLLPQLLGVTPTAAVLLAQRIGGTWRPVWMVSMPEGSPQPDVFLDAVTGMPVTPDHTRQPPG</sequence>
<dbReference type="AlphaFoldDB" id="A0AAU2K0X6"/>
<accession>A0AAU2K0X6</accession>
<reference evidence="1" key="1">
    <citation type="submission" date="2022-10" db="EMBL/GenBank/DDBJ databases">
        <title>The complete genomes of actinobacterial strains from the NBC collection.</title>
        <authorList>
            <person name="Joergensen T.S."/>
            <person name="Alvarez Arevalo M."/>
            <person name="Sterndorff E.B."/>
            <person name="Faurdal D."/>
            <person name="Vuksanovic O."/>
            <person name="Mourched A.-S."/>
            <person name="Charusanti P."/>
            <person name="Shaw S."/>
            <person name="Blin K."/>
            <person name="Weber T."/>
        </authorList>
    </citation>
    <scope>NUCLEOTIDE SEQUENCE</scope>
    <source>
        <strain evidence="1">NBC_00049</strain>
    </source>
</reference>
<name>A0AAU2K0X6_9ACTN</name>
<gene>
    <name evidence="1" type="ORF">OG327_31055</name>
</gene>
<dbReference type="EMBL" id="CP108264">
    <property type="protein sequence ID" value="WTU77409.1"/>
    <property type="molecule type" value="Genomic_DNA"/>
</dbReference>
<evidence type="ECO:0000313" key="1">
    <source>
        <dbReference type="EMBL" id="WTU77409.1"/>
    </source>
</evidence>
<protein>
    <submittedName>
        <fullName evidence="1">Uncharacterized protein</fullName>
    </submittedName>
</protein>
<proteinExistence type="predicted"/>